<evidence type="ECO:0008006" key="3">
    <source>
        <dbReference type="Google" id="ProtNLM"/>
    </source>
</evidence>
<name>A0A814LKX4_9BILA</name>
<proteinExistence type="predicted"/>
<dbReference type="InterPro" id="IPR029063">
    <property type="entry name" value="SAM-dependent_MTases_sf"/>
</dbReference>
<accession>A0A814LKX4</accession>
<evidence type="ECO:0000313" key="2">
    <source>
        <dbReference type="Proteomes" id="UP000663879"/>
    </source>
</evidence>
<dbReference type="OrthoDB" id="9895503at2759"/>
<evidence type="ECO:0000313" key="1">
    <source>
        <dbReference type="EMBL" id="CAF1066444.1"/>
    </source>
</evidence>
<comment type="caution">
    <text evidence="1">The sequence shown here is derived from an EMBL/GenBank/DDBJ whole genome shotgun (WGS) entry which is preliminary data.</text>
</comment>
<dbReference type="EMBL" id="CAJNOC010005961">
    <property type="protein sequence ID" value="CAF1066444.1"/>
    <property type="molecule type" value="Genomic_DNA"/>
</dbReference>
<protein>
    <recommendedName>
        <fullName evidence="3">rRNA adenine N(6)-methyltransferase</fullName>
    </recommendedName>
</protein>
<reference evidence="1" key="1">
    <citation type="submission" date="2021-02" db="EMBL/GenBank/DDBJ databases">
        <authorList>
            <person name="Nowell W R."/>
        </authorList>
    </citation>
    <scope>NUCLEOTIDE SEQUENCE</scope>
    <source>
        <strain evidence="1">Ploen Becks lab</strain>
    </source>
</reference>
<dbReference type="Proteomes" id="UP000663879">
    <property type="component" value="Unassembled WGS sequence"/>
</dbReference>
<dbReference type="AlphaFoldDB" id="A0A814LKX4"/>
<gene>
    <name evidence="1" type="ORF">OXX778_LOCUS19522</name>
</gene>
<organism evidence="1 2">
    <name type="scientific">Brachionus calyciflorus</name>
    <dbReference type="NCBI Taxonomy" id="104777"/>
    <lineage>
        <taxon>Eukaryota</taxon>
        <taxon>Metazoa</taxon>
        <taxon>Spiralia</taxon>
        <taxon>Gnathifera</taxon>
        <taxon>Rotifera</taxon>
        <taxon>Eurotatoria</taxon>
        <taxon>Monogononta</taxon>
        <taxon>Pseudotrocha</taxon>
        <taxon>Ploima</taxon>
        <taxon>Brachionidae</taxon>
        <taxon>Brachionus</taxon>
    </lineage>
</organism>
<keyword evidence="2" id="KW-1185">Reference proteome</keyword>
<dbReference type="Gene3D" id="3.40.50.150">
    <property type="entry name" value="Vaccinia Virus protein VP39"/>
    <property type="match status" value="1"/>
</dbReference>
<sequence>MLNKNLKNFFFINLNTTYSKHLSTHQQRILTQKDLIEKLKLKNTDSIKKPSISQKIKQNKTLAKKDFTEANKRLELLENKNLIYKKVDDENQDVQINPHDEKEYLKQASFKLRNETLDEKAKEYLDKMPSLLKTSTDPKHLTIIHQDLVKKVKKLIEQNTKTPFEQDLNVFAELNPGFGLVTKEFLENNSNFKKFLLFEPLAKFNDDLIDLKNNYSTQDIHLLKYDSFSDTFLFGSNPKKRIDVLKSLKTDDVLVKDVNLNFYGILPWNCRNFLNRLFTYYCSNTGFFGLNQFKSFSKEVNYDLNFSSPEFFLYVPEFIWAKLNPFSSPKYSKYKNRLSVFSSILTSMKLLDTQPIEYFFPYPIMSKMRSHTSIENKKMYLIHLKFKEKSLIGQENKRLFYLFVTNLYCHRNDEILKNVIKSVCKDTDELIKQVGFFRYSKIRDASPYLIMKIFNFLMENKELSQMEDLLINSSEFRKVKDDAVKTRNKEIKVLKDINKDLSGQFVFTNKEE</sequence>